<keyword evidence="5" id="KW-1185">Reference proteome</keyword>
<dbReference type="PANTHER" id="PTHR10366">
    <property type="entry name" value="NAD DEPENDENT EPIMERASE/DEHYDRATASE"/>
    <property type="match status" value="1"/>
</dbReference>
<dbReference type="AlphaFoldDB" id="A0A1M2VQD2"/>
<evidence type="ECO:0000256" key="2">
    <source>
        <dbReference type="ARBA" id="ARBA00023445"/>
    </source>
</evidence>
<dbReference type="SUPFAM" id="SSF51735">
    <property type="entry name" value="NAD(P)-binding Rossmann-fold domains"/>
    <property type="match status" value="1"/>
</dbReference>
<comment type="caution">
    <text evidence="4">The sequence shown here is derived from an EMBL/GenBank/DDBJ whole genome shotgun (WGS) entry which is preliminary data.</text>
</comment>
<evidence type="ECO:0000313" key="4">
    <source>
        <dbReference type="EMBL" id="OJT09819.1"/>
    </source>
</evidence>
<accession>A0A1M2VQD2</accession>
<feature type="domain" description="NAD-dependent epimerase/dehydratase" evidence="3">
    <location>
        <begin position="9"/>
        <end position="270"/>
    </location>
</feature>
<proteinExistence type="inferred from homology"/>
<evidence type="ECO:0000256" key="1">
    <source>
        <dbReference type="ARBA" id="ARBA00023002"/>
    </source>
</evidence>
<dbReference type="Proteomes" id="UP000184267">
    <property type="component" value="Unassembled WGS sequence"/>
</dbReference>
<dbReference type="InterPro" id="IPR001509">
    <property type="entry name" value="Epimerase_deHydtase"/>
</dbReference>
<keyword evidence="1" id="KW-0560">Oxidoreductase</keyword>
<dbReference type="STRING" id="154538.A0A1M2VQD2"/>
<dbReference type="OMA" id="SDWNDPE"/>
<evidence type="ECO:0000259" key="3">
    <source>
        <dbReference type="Pfam" id="PF01370"/>
    </source>
</evidence>
<dbReference type="Pfam" id="PF01370">
    <property type="entry name" value="Epimerase"/>
    <property type="match status" value="1"/>
</dbReference>
<dbReference type="InterPro" id="IPR036291">
    <property type="entry name" value="NAD(P)-bd_dom_sf"/>
</dbReference>
<comment type="similarity">
    <text evidence="2">Belongs to the NAD(P)-dependent epimerase/dehydratase family. Dihydroflavonol-4-reductase subfamily.</text>
</comment>
<organism evidence="4 5">
    <name type="scientific">Trametes pubescens</name>
    <name type="common">White-rot fungus</name>
    <dbReference type="NCBI Taxonomy" id="154538"/>
    <lineage>
        <taxon>Eukaryota</taxon>
        <taxon>Fungi</taxon>
        <taxon>Dikarya</taxon>
        <taxon>Basidiomycota</taxon>
        <taxon>Agaricomycotina</taxon>
        <taxon>Agaricomycetes</taxon>
        <taxon>Polyporales</taxon>
        <taxon>Polyporaceae</taxon>
        <taxon>Trametes</taxon>
    </lineage>
</organism>
<dbReference type="PANTHER" id="PTHR10366:SF564">
    <property type="entry name" value="STEROL-4-ALPHA-CARBOXYLATE 3-DEHYDROGENASE, DECARBOXYLATING"/>
    <property type="match status" value="1"/>
</dbReference>
<dbReference type="EMBL" id="MNAD01000876">
    <property type="protein sequence ID" value="OJT09819.1"/>
    <property type="molecule type" value="Genomic_DNA"/>
</dbReference>
<reference evidence="4 5" key="1">
    <citation type="submission" date="2016-10" db="EMBL/GenBank/DDBJ databases">
        <title>Genome sequence of the basidiomycete white-rot fungus Trametes pubescens.</title>
        <authorList>
            <person name="Makela M.R."/>
            <person name="Granchi Z."/>
            <person name="Peng M."/>
            <person name="De Vries R.P."/>
            <person name="Grigoriev I."/>
            <person name="Riley R."/>
            <person name="Hilden K."/>
        </authorList>
    </citation>
    <scope>NUCLEOTIDE SEQUENCE [LARGE SCALE GENOMIC DNA]</scope>
    <source>
        <strain evidence="4 5">FBCC735</strain>
    </source>
</reference>
<dbReference type="Gene3D" id="3.40.50.720">
    <property type="entry name" value="NAD(P)-binding Rossmann-like Domain"/>
    <property type="match status" value="1"/>
</dbReference>
<sequence>MPIVTSGKVLVTGANGFIAGWVIKVLLERGYSVRGTVRSAGKGDTIKEAFASHGDRFELVVVENMISDGVFDQAVAGVDAIVHAASPIGIDAEDPDAFIVPAVNGTTSILKSASLPGSTVKRIIIISSLAAVLNMSKGTPCVLTESDWNDPEVAEVKEKERAAPQAAKYRASKTIAERAAWDFYQGGKERGAIGWDLVTLCPPWVFGPVLGAKSPQDFNFSIKTWYELAVKEEGEVPTWSKGSWVDVRDFAEAHLLVLTKPEAGGERFIIAAGPYLWSEWVAVSRRLLGKSSGEEEGDNAPKVVYAVVFDATKSREKLGLTYHSKEETAAFMLDEFKGNGWC</sequence>
<dbReference type="GO" id="GO:0016616">
    <property type="term" value="F:oxidoreductase activity, acting on the CH-OH group of donors, NAD or NADP as acceptor"/>
    <property type="evidence" value="ECO:0007669"/>
    <property type="project" value="TreeGrafter"/>
</dbReference>
<dbReference type="OrthoDB" id="2735536at2759"/>
<gene>
    <name evidence="4" type="ORF">TRAPUB_13689</name>
</gene>
<name>A0A1M2VQD2_TRAPU</name>
<dbReference type="InterPro" id="IPR050425">
    <property type="entry name" value="NAD(P)_dehydrat-like"/>
</dbReference>
<evidence type="ECO:0000313" key="5">
    <source>
        <dbReference type="Proteomes" id="UP000184267"/>
    </source>
</evidence>
<protein>
    <submittedName>
        <fullName evidence="4">NADPH-dependent methylglyoxal reductase GRE2</fullName>
    </submittedName>
</protein>